<dbReference type="InterPro" id="IPR029058">
    <property type="entry name" value="AB_hydrolase_fold"/>
</dbReference>
<proteinExistence type="predicted"/>
<protein>
    <recommendedName>
        <fullName evidence="3">Alpha/beta-hydrolase</fullName>
    </recommendedName>
</protein>
<name>A0AA40EVJ2_9PEZI</name>
<evidence type="ECO:0000313" key="2">
    <source>
        <dbReference type="Proteomes" id="UP001172155"/>
    </source>
</evidence>
<dbReference type="GO" id="GO:0016020">
    <property type="term" value="C:membrane"/>
    <property type="evidence" value="ECO:0007669"/>
    <property type="project" value="TreeGrafter"/>
</dbReference>
<dbReference type="GO" id="GO:0008474">
    <property type="term" value="F:palmitoyl-(protein) hydrolase activity"/>
    <property type="evidence" value="ECO:0007669"/>
    <property type="project" value="TreeGrafter"/>
</dbReference>
<accession>A0AA40EVJ2</accession>
<dbReference type="EMBL" id="JAUKUD010000004">
    <property type="protein sequence ID" value="KAK0746348.1"/>
    <property type="molecule type" value="Genomic_DNA"/>
</dbReference>
<dbReference type="Gene3D" id="3.40.50.1820">
    <property type="entry name" value="alpha/beta hydrolase"/>
    <property type="match status" value="1"/>
</dbReference>
<evidence type="ECO:0008006" key="3">
    <source>
        <dbReference type="Google" id="ProtNLM"/>
    </source>
</evidence>
<dbReference type="SUPFAM" id="SSF53474">
    <property type="entry name" value="alpha/beta-Hydrolases"/>
    <property type="match status" value="1"/>
</dbReference>
<sequence length="292" mass="32443">MLVVFQNRIIYMPVMPSTERWERIADYAKQCRGVEWREERIKAVDRTYLEMAVATVSLQTNGERPVPRIYILYLQGNASSMPPRLPDISWILRTISDNPLPALAEAELTFVCLSYRGYWTSKGRPSESGFRLDAEAGAQWIFEHHQHQRTHATGVGDGAPILLVWGQSIGCGVATNLAATGKLPPGLPIKGLILETPFLSVRPMLLALVADRTEKEGRRPPRVFILEVQKDELVPRELGDMLEQKCLEIGLPVERADSPSALHSEAIGRVGGRTLVAQAIVKMAEQALINDG</sequence>
<organism evidence="1 2">
    <name type="scientific">Schizothecium vesticola</name>
    <dbReference type="NCBI Taxonomy" id="314040"/>
    <lineage>
        <taxon>Eukaryota</taxon>
        <taxon>Fungi</taxon>
        <taxon>Dikarya</taxon>
        <taxon>Ascomycota</taxon>
        <taxon>Pezizomycotina</taxon>
        <taxon>Sordariomycetes</taxon>
        <taxon>Sordariomycetidae</taxon>
        <taxon>Sordariales</taxon>
        <taxon>Schizotheciaceae</taxon>
        <taxon>Schizothecium</taxon>
    </lineage>
</organism>
<gene>
    <name evidence="1" type="ORF">B0T18DRAFT_438351</name>
</gene>
<dbReference type="PANTHER" id="PTHR12277:SF64">
    <property type="entry name" value="SUPERFAMILY HYDROLASE, PUTATIVE (AFU_ORTHOLOGUE AFUA_3G01760)-RELATED"/>
    <property type="match status" value="1"/>
</dbReference>
<dbReference type="Proteomes" id="UP001172155">
    <property type="component" value="Unassembled WGS sequence"/>
</dbReference>
<comment type="caution">
    <text evidence="1">The sequence shown here is derived from an EMBL/GenBank/DDBJ whole genome shotgun (WGS) entry which is preliminary data.</text>
</comment>
<keyword evidence="2" id="KW-1185">Reference proteome</keyword>
<dbReference type="AlphaFoldDB" id="A0AA40EVJ2"/>
<dbReference type="PANTHER" id="PTHR12277">
    <property type="entry name" value="ALPHA/BETA HYDROLASE DOMAIN-CONTAINING PROTEIN"/>
    <property type="match status" value="1"/>
</dbReference>
<reference evidence="1" key="1">
    <citation type="submission" date="2023-06" db="EMBL/GenBank/DDBJ databases">
        <title>Genome-scale phylogeny and comparative genomics of the fungal order Sordariales.</title>
        <authorList>
            <consortium name="Lawrence Berkeley National Laboratory"/>
            <person name="Hensen N."/>
            <person name="Bonometti L."/>
            <person name="Westerberg I."/>
            <person name="Brannstrom I.O."/>
            <person name="Guillou S."/>
            <person name="Cros-Aarteil S."/>
            <person name="Calhoun S."/>
            <person name="Haridas S."/>
            <person name="Kuo A."/>
            <person name="Mondo S."/>
            <person name="Pangilinan J."/>
            <person name="Riley R."/>
            <person name="LaButti K."/>
            <person name="Andreopoulos B."/>
            <person name="Lipzen A."/>
            <person name="Chen C."/>
            <person name="Yanf M."/>
            <person name="Daum C."/>
            <person name="Ng V."/>
            <person name="Clum A."/>
            <person name="Steindorff A."/>
            <person name="Ohm R."/>
            <person name="Martin F."/>
            <person name="Silar P."/>
            <person name="Natvig D."/>
            <person name="Lalanne C."/>
            <person name="Gautier V."/>
            <person name="Ament-velasquez S.L."/>
            <person name="Kruys A."/>
            <person name="Hutchinson M.I."/>
            <person name="Powell A.J."/>
            <person name="Barry K."/>
            <person name="Miller A.N."/>
            <person name="Grigoriev I.V."/>
            <person name="Debuchy R."/>
            <person name="Gladieux P."/>
            <person name="Thoren M.H."/>
            <person name="Johannesson H."/>
        </authorList>
    </citation>
    <scope>NUCLEOTIDE SEQUENCE</scope>
    <source>
        <strain evidence="1">SMH3187-1</strain>
    </source>
</reference>
<evidence type="ECO:0000313" key="1">
    <source>
        <dbReference type="EMBL" id="KAK0746348.1"/>
    </source>
</evidence>